<evidence type="ECO:0000256" key="1">
    <source>
        <dbReference type="SAM" id="Phobius"/>
    </source>
</evidence>
<accession>A0AAE3HKL8</accession>
<feature type="transmembrane region" description="Helical" evidence="1">
    <location>
        <begin position="116"/>
        <end position="137"/>
    </location>
</feature>
<protein>
    <recommendedName>
        <fullName evidence="4">Zinc ribbon domain-containing protein</fullName>
    </recommendedName>
</protein>
<gene>
    <name evidence="2" type="ORF">J2T55_000857</name>
</gene>
<feature type="transmembrane region" description="Helical" evidence="1">
    <location>
        <begin position="143"/>
        <end position="160"/>
    </location>
</feature>
<name>A0AAE3HKL8_9GAMM</name>
<keyword evidence="1" id="KW-1133">Transmembrane helix</keyword>
<dbReference type="Proteomes" id="UP001204445">
    <property type="component" value="Unassembled WGS sequence"/>
</dbReference>
<evidence type="ECO:0008006" key="4">
    <source>
        <dbReference type="Google" id="ProtNLM"/>
    </source>
</evidence>
<dbReference type="EMBL" id="JANUCT010000005">
    <property type="protein sequence ID" value="MCS3902849.1"/>
    <property type="molecule type" value="Genomic_DNA"/>
</dbReference>
<sequence>MYQTCPKCGHQRSPADDHHTDTCPACGLIFSKWLKQQYAQAEQPRAANFDTEPDSGGRLAATAVELQQLLFTVDTPRDAISFWGRVLLLLAFSVWGAYFISLDFESNAIGQSFMHAINLVFHEAGHVIFMIFGSHFITTLGGTLGQLLMPTIVMAVMLFAQRDPFAAALGLWWLGQSFMDCAPYINDARALELPLLGGGTGADKPGMHDWENILLDLGMIEYDHQIAHVFDGIGSVLILLAIAWGCYILSRQWQLGHTRT</sequence>
<dbReference type="AlphaFoldDB" id="A0AAE3HKL8"/>
<feature type="transmembrane region" description="Helical" evidence="1">
    <location>
        <begin position="82"/>
        <end position="104"/>
    </location>
</feature>
<feature type="transmembrane region" description="Helical" evidence="1">
    <location>
        <begin position="226"/>
        <end position="249"/>
    </location>
</feature>
<dbReference type="RefSeq" id="WP_259054445.1">
    <property type="nucleotide sequence ID" value="NZ_JANUCT010000005.1"/>
</dbReference>
<evidence type="ECO:0000313" key="3">
    <source>
        <dbReference type="Proteomes" id="UP001204445"/>
    </source>
</evidence>
<keyword evidence="1" id="KW-0472">Membrane</keyword>
<reference evidence="2" key="1">
    <citation type="submission" date="2022-08" db="EMBL/GenBank/DDBJ databases">
        <title>Genomic Encyclopedia of Type Strains, Phase III (KMG-III): the genomes of soil and plant-associated and newly described type strains.</title>
        <authorList>
            <person name="Whitman W."/>
        </authorList>
    </citation>
    <scope>NUCLEOTIDE SEQUENCE</scope>
    <source>
        <strain evidence="2">HMT 1</strain>
    </source>
</reference>
<organism evidence="2 3">
    <name type="scientific">Methylohalomonas lacus</name>
    <dbReference type="NCBI Taxonomy" id="398773"/>
    <lineage>
        <taxon>Bacteria</taxon>
        <taxon>Pseudomonadati</taxon>
        <taxon>Pseudomonadota</taxon>
        <taxon>Gammaproteobacteria</taxon>
        <taxon>Methylohalomonadales</taxon>
        <taxon>Methylohalomonadaceae</taxon>
        <taxon>Methylohalomonas</taxon>
    </lineage>
</organism>
<proteinExistence type="predicted"/>
<keyword evidence="1" id="KW-0812">Transmembrane</keyword>
<comment type="caution">
    <text evidence="2">The sequence shown here is derived from an EMBL/GenBank/DDBJ whole genome shotgun (WGS) entry which is preliminary data.</text>
</comment>
<evidence type="ECO:0000313" key="2">
    <source>
        <dbReference type="EMBL" id="MCS3902849.1"/>
    </source>
</evidence>
<keyword evidence="3" id="KW-1185">Reference proteome</keyword>